<dbReference type="PROSITE" id="PS00108">
    <property type="entry name" value="PROTEIN_KINASE_ST"/>
    <property type="match status" value="1"/>
</dbReference>
<comment type="catalytic activity">
    <reaction evidence="19">
        <text>L-threonyl-[protein] + ATP = O-phospho-L-threonyl-[protein] + ADP + H(+)</text>
        <dbReference type="Rhea" id="RHEA:46608"/>
        <dbReference type="Rhea" id="RHEA-COMP:11060"/>
        <dbReference type="Rhea" id="RHEA-COMP:11605"/>
        <dbReference type="ChEBI" id="CHEBI:15378"/>
        <dbReference type="ChEBI" id="CHEBI:30013"/>
        <dbReference type="ChEBI" id="CHEBI:30616"/>
        <dbReference type="ChEBI" id="CHEBI:61977"/>
        <dbReference type="ChEBI" id="CHEBI:456216"/>
        <dbReference type="EC" id="2.7.11.1"/>
    </reaction>
</comment>
<evidence type="ECO:0000256" key="1">
    <source>
        <dbReference type="ARBA" id="ARBA00004236"/>
    </source>
</evidence>
<organism evidence="24 25">
    <name type="scientific">Linum trigynum</name>
    <dbReference type="NCBI Taxonomy" id="586398"/>
    <lineage>
        <taxon>Eukaryota</taxon>
        <taxon>Viridiplantae</taxon>
        <taxon>Streptophyta</taxon>
        <taxon>Embryophyta</taxon>
        <taxon>Tracheophyta</taxon>
        <taxon>Spermatophyta</taxon>
        <taxon>Magnoliopsida</taxon>
        <taxon>eudicotyledons</taxon>
        <taxon>Gunneridae</taxon>
        <taxon>Pentapetalae</taxon>
        <taxon>rosids</taxon>
        <taxon>fabids</taxon>
        <taxon>Malpighiales</taxon>
        <taxon>Linaceae</taxon>
        <taxon>Linum</taxon>
    </lineage>
</organism>
<dbReference type="Pfam" id="PF00560">
    <property type="entry name" value="LRR_1"/>
    <property type="match status" value="7"/>
</dbReference>
<evidence type="ECO:0000256" key="11">
    <source>
        <dbReference type="ARBA" id="ARBA00022737"/>
    </source>
</evidence>
<feature type="transmembrane region" description="Helical" evidence="22">
    <location>
        <begin position="12"/>
        <end position="31"/>
    </location>
</feature>
<dbReference type="SUPFAM" id="SSF52047">
    <property type="entry name" value="RNI-like"/>
    <property type="match status" value="1"/>
</dbReference>
<dbReference type="InterPro" id="IPR008271">
    <property type="entry name" value="Ser/Thr_kinase_AS"/>
</dbReference>
<evidence type="ECO:0000313" key="25">
    <source>
        <dbReference type="Proteomes" id="UP001497516"/>
    </source>
</evidence>
<dbReference type="Gene3D" id="1.10.510.10">
    <property type="entry name" value="Transferase(Phosphotransferase) domain 1"/>
    <property type="match status" value="1"/>
</dbReference>
<dbReference type="CDD" id="cd14066">
    <property type="entry name" value="STKc_IRAK"/>
    <property type="match status" value="1"/>
</dbReference>
<dbReference type="InterPro" id="IPR017441">
    <property type="entry name" value="Protein_kinase_ATP_BS"/>
</dbReference>
<dbReference type="PROSITE" id="PS00107">
    <property type="entry name" value="PROTEIN_KINASE_ATP"/>
    <property type="match status" value="1"/>
</dbReference>
<comment type="similarity">
    <text evidence="3">Belongs to the protein kinase superfamily. Ser/Thr protein kinase family.</text>
</comment>
<keyword evidence="11" id="KW-0677">Repeat</keyword>
<evidence type="ECO:0000256" key="22">
    <source>
        <dbReference type="SAM" id="Phobius"/>
    </source>
</evidence>
<keyword evidence="7" id="KW-0433">Leucine-rich repeat</keyword>
<dbReference type="FunFam" id="3.30.200.20:FF:000309">
    <property type="entry name" value="Leucine-rich repeat receptor protein kinase MSP1"/>
    <property type="match status" value="1"/>
</dbReference>
<keyword evidence="14 21" id="KW-0067">ATP-binding</keyword>
<dbReference type="InterPro" id="IPR001611">
    <property type="entry name" value="Leu-rich_rpt"/>
</dbReference>
<evidence type="ECO:0000256" key="9">
    <source>
        <dbReference type="ARBA" id="ARBA00022692"/>
    </source>
</evidence>
<dbReference type="InterPro" id="IPR032675">
    <property type="entry name" value="LRR_dom_sf"/>
</dbReference>
<keyword evidence="8" id="KW-0808">Transferase</keyword>
<protein>
    <recommendedName>
        <fullName evidence="4">non-specific serine/threonine protein kinase</fullName>
        <ecNumber evidence="4">2.7.11.1</ecNumber>
    </recommendedName>
</protein>
<keyword evidence="17" id="KW-0675">Receptor</keyword>
<proteinExistence type="inferred from homology"/>
<dbReference type="EC" id="2.7.11.1" evidence="4"/>
<dbReference type="GO" id="GO:0005524">
    <property type="term" value="F:ATP binding"/>
    <property type="evidence" value="ECO:0007669"/>
    <property type="project" value="UniProtKB-UniRule"/>
</dbReference>
<evidence type="ECO:0000256" key="7">
    <source>
        <dbReference type="ARBA" id="ARBA00022614"/>
    </source>
</evidence>
<evidence type="ECO:0000256" key="4">
    <source>
        <dbReference type="ARBA" id="ARBA00012513"/>
    </source>
</evidence>
<evidence type="ECO:0000256" key="14">
    <source>
        <dbReference type="ARBA" id="ARBA00022840"/>
    </source>
</evidence>
<evidence type="ECO:0000256" key="21">
    <source>
        <dbReference type="PROSITE-ProRule" id="PRU10141"/>
    </source>
</evidence>
<evidence type="ECO:0000256" key="6">
    <source>
        <dbReference type="ARBA" id="ARBA00022553"/>
    </source>
</evidence>
<dbReference type="Pfam" id="PF13855">
    <property type="entry name" value="LRR_8"/>
    <property type="match status" value="1"/>
</dbReference>
<evidence type="ECO:0000313" key="24">
    <source>
        <dbReference type="EMBL" id="CAL1379920.1"/>
    </source>
</evidence>
<evidence type="ECO:0000256" key="19">
    <source>
        <dbReference type="ARBA" id="ARBA00047899"/>
    </source>
</evidence>
<dbReference type="GO" id="GO:0005886">
    <property type="term" value="C:plasma membrane"/>
    <property type="evidence" value="ECO:0007669"/>
    <property type="project" value="UniProtKB-SubCell"/>
</dbReference>
<dbReference type="SUPFAM" id="SSF56112">
    <property type="entry name" value="Protein kinase-like (PK-like)"/>
    <property type="match status" value="1"/>
</dbReference>
<evidence type="ECO:0000256" key="5">
    <source>
        <dbReference type="ARBA" id="ARBA00022527"/>
    </source>
</evidence>
<dbReference type="Pfam" id="PF00069">
    <property type="entry name" value="Pkinase"/>
    <property type="match status" value="1"/>
</dbReference>
<accession>A0AAV2E250</accession>
<keyword evidence="15 22" id="KW-1133">Transmembrane helix</keyword>
<dbReference type="PANTHER" id="PTHR48053:SF158">
    <property type="entry name" value="MDIS1-INTERACTING RECEPTOR LIKE KINASE 2-LIKE"/>
    <property type="match status" value="1"/>
</dbReference>
<evidence type="ECO:0000256" key="16">
    <source>
        <dbReference type="ARBA" id="ARBA00023136"/>
    </source>
</evidence>
<dbReference type="FunFam" id="1.10.510.10:FF:000309">
    <property type="entry name" value="Leucine-rich repeat receptor-like protein kinase"/>
    <property type="match status" value="1"/>
</dbReference>
<keyword evidence="18" id="KW-0325">Glycoprotein</keyword>
<dbReference type="InterPro" id="IPR003591">
    <property type="entry name" value="Leu-rich_rpt_typical-subtyp"/>
</dbReference>
<dbReference type="AlphaFoldDB" id="A0AAV2E250"/>
<dbReference type="FunFam" id="3.80.10.10:FF:001121">
    <property type="entry name" value="Putative LRR receptor-like serine/threonine-protein kinase"/>
    <property type="match status" value="1"/>
</dbReference>
<name>A0AAV2E250_9ROSI</name>
<keyword evidence="9 22" id="KW-0812">Transmembrane</keyword>
<keyword evidence="5" id="KW-0723">Serine/threonine-protein kinase</keyword>
<evidence type="ECO:0000256" key="15">
    <source>
        <dbReference type="ARBA" id="ARBA00022989"/>
    </source>
</evidence>
<keyword evidence="13" id="KW-0418">Kinase</keyword>
<reference evidence="24 25" key="1">
    <citation type="submission" date="2024-04" db="EMBL/GenBank/DDBJ databases">
        <authorList>
            <person name="Fracassetti M."/>
        </authorList>
    </citation>
    <scope>NUCLEOTIDE SEQUENCE [LARGE SCALE GENOMIC DNA]</scope>
</reference>
<keyword evidence="6" id="KW-0597">Phosphoprotein</keyword>
<dbReference type="InterPro" id="IPR013210">
    <property type="entry name" value="LRR_N_plant-typ"/>
</dbReference>
<evidence type="ECO:0000256" key="3">
    <source>
        <dbReference type="ARBA" id="ARBA00008684"/>
    </source>
</evidence>
<dbReference type="Gene3D" id="3.30.200.20">
    <property type="entry name" value="Phosphorylase Kinase, domain 1"/>
    <property type="match status" value="1"/>
</dbReference>
<dbReference type="Proteomes" id="UP001497516">
    <property type="component" value="Chromosome 4"/>
</dbReference>
<feature type="binding site" evidence="21">
    <location>
        <position position="848"/>
    </location>
    <ligand>
        <name>ATP</name>
        <dbReference type="ChEBI" id="CHEBI:30616"/>
    </ligand>
</feature>
<dbReference type="InterPro" id="IPR000719">
    <property type="entry name" value="Prot_kinase_dom"/>
</dbReference>
<dbReference type="SUPFAM" id="SSF52058">
    <property type="entry name" value="L domain-like"/>
    <property type="match status" value="2"/>
</dbReference>
<evidence type="ECO:0000259" key="23">
    <source>
        <dbReference type="PROSITE" id="PS50011"/>
    </source>
</evidence>
<keyword evidence="25" id="KW-1185">Reference proteome</keyword>
<dbReference type="Gene3D" id="3.80.10.10">
    <property type="entry name" value="Ribonuclease Inhibitor"/>
    <property type="match status" value="5"/>
</dbReference>
<dbReference type="Pfam" id="PF08263">
    <property type="entry name" value="LRRNT_2"/>
    <property type="match status" value="1"/>
</dbReference>
<comment type="catalytic activity">
    <reaction evidence="20">
        <text>L-seryl-[protein] + ATP = O-phospho-L-seryl-[protein] + ADP + H(+)</text>
        <dbReference type="Rhea" id="RHEA:17989"/>
        <dbReference type="Rhea" id="RHEA-COMP:9863"/>
        <dbReference type="Rhea" id="RHEA-COMP:11604"/>
        <dbReference type="ChEBI" id="CHEBI:15378"/>
        <dbReference type="ChEBI" id="CHEBI:29999"/>
        <dbReference type="ChEBI" id="CHEBI:30616"/>
        <dbReference type="ChEBI" id="CHEBI:83421"/>
        <dbReference type="ChEBI" id="CHEBI:456216"/>
        <dbReference type="EC" id="2.7.11.1"/>
    </reaction>
</comment>
<feature type="transmembrane region" description="Helical" evidence="22">
    <location>
        <begin position="736"/>
        <end position="759"/>
    </location>
</feature>
<keyword evidence="16 22" id="KW-0472">Membrane</keyword>
<feature type="domain" description="Protein kinase" evidence="23">
    <location>
        <begin position="819"/>
        <end position="1090"/>
    </location>
</feature>
<dbReference type="EMBL" id="OZ034817">
    <property type="protein sequence ID" value="CAL1379920.1"/>
    <property type="molecule type" value="Genomic_DNA"/>
</dbReference>
<dbReference type="InterPro" id="IPR051716">
    <property type="entry name" value="Plant_RL_S/T_kinase"/>
</dbReference>
<dbReference type="SMART" id="SM00220">
    <property type="entry name" value="S_TKc"/>
    <property type="match status" value="1"/>
</dbReference>
<evidence type="ECO:0000256" key="18">
    <source>
        <dbReference type="ARBA" id="ARBA00023180"/>
    </source>
</evidence>
<evidence type="ECO:0000256" key="17">
    <source>
        <dbReference type="ARBA" id="ARBA00023170"/>
    </source>
</evidence>
<evidence type="ECO:0000256" key="13">
    <source>
        <dbReference type="ARBA" id="ARBA00022777"/>
    </source>
</evidence>
<keyword evidence="12 21" id="KW-0547">Nucleotide-binding</keyword>
<dbReference type="PANTHER" id="PTHR48053">
    <property type="entry name" value="LEUCINE RICH REPEAT FAMILY PROTEIN, EXPRESSED"/>
    <property type="match status" value="1"/>
</dbReference>
<evidence type="ECO:0000256" key="8">
    <source>
        <dbReference type="ARBA" id="ARBA00022679"/>
    </source>
</evidence>
<dbReference type="FunFam" id="3.80.10.10:FF:000691">
    <property type="entry name" value="Putative LRR receptor-like serine/threonine-protein kinase"/>
    <property type="match status" value="1"/>
</dbReference>
<keyword evidence="10" id="KW-0732">Signal</keyword>
<dbReference type="FunFam" id="3.80.10.10:FF:000041">
    <property type="entry name" value="LRR receptor-like serine/threonine-protein kinase ERECTA"/>
    <property type="match status" value="1"/>
</dbReference>
<dbReference type="GO" id="GO:0004674">
    <property type="term" value="F:protein serine/threonine kinase activity"/>
    <property type="evidence" value="ECO:0007669"/>
    <property type="project" value="UniProtKB-KW"/>
</dbReference>
<dbReference type="PROSITE" id="PS50011">
    <property type="entry name" value="PROTEIN_KINASE_DOM"/>
    <property type="match status" value="1"/>
</dbReference>
<dbReference type="SMART" id="SM00369">
    <property type="entry name" value="LRR_TYP"/>
    <property type="match status" value="6"/>
</dbReference>
<sequence length="1113" mass="120468">MQEEETADSWPPVILFLLLSIIFLHVTLVAGDSLEADRDALLSFKSYLISNNRVNPGRYLQWNQEGGGGAATTNPCNWAGISCSSDRSRVTGIDLADNNISGELYNNFSSLTALESLDLSRNSLLGFLPSSDLGNCRSLAYLNLSHNILKGEVNFTGLTNLRVLDLAKNRFTGGVRFGRPGMCNDLVVANLSENYFSGRIDQSFVGCSNLEYLDLSSNQFTGGLWSGFSKLKEFSASENGLNELSGSVFAQDCSLLSLDISENNFTGELPGNVSNCRNLTSLNAAGNGFSGPIPSEIGRIGSLETLLLGNNSFSPAIPESLLSLNNLTLLDLSRNKFGGEVQPIFGKLTQAKYLVLSGNSYTGGLYGSGLLNLTHLLGLDLSYNNFSTPLPIELSQMRGLKFLIVAHNQFNGSIPHEYGNLTDIQALDLSFNRLTGSIPSSIGDLNSLLWLMLANNTLTGGIPPELGRCNSLLWLNLANNNLSGEIPSELMNIGSNPGPTFQQNREYGRAYAGVGECLGMKRWIPADYNPFSFVYSILNTRSCRSLWDRLFRGNGLFPVCAPGSTVRTFAISGYLQLSGNMLSGQVPREIGKMQNFSMLHLGFNDFTGDLPPEVQQMPLVVLNLTRNSFRGSIPSEIGNIKCLQNLDFSYNNFSGTFPTSFNNLTELSKFNISYNPFISGVIPTTGQLATFERDSFLGNPLLSLPQFISNPPDSRATKDPNSANDKKVIRTKWGAFLIFSALVLAILICGALSFVIHLLGKPQSSSSPGYLLQHNKSRHDVSTTSGSSSPVWSSDTVKVIRLDKTAFTHADILSATENFSEGRIVGRGGFGTVYRGVLPDGREVAVKKLQREGIEGEKEFRAEMEVLTGNGSGSGSGCPHLVTLYGWCLDRSERILVYEFMEGGTLEDVMADRLTWRRRVEIAVDVARALVFLHHECFPAVVHRDVKASNVLLDKEGRARVTDFGLARFVDVGGSHVSTMVAGTVGYVAPEYGQTWQATTKGDVYSYGVLLMELATGRRAVDGGEECLVEWAKRVMVGGGGGGRGRAAAVVVGPGAAEMVELLRIAVRCTAEAPQGRPNMKEVLGMLVKIPGSSKRGGNLFAGGDVDDLAPAW</sequence>
<gene>
    <name evidence="24" type="ORF">LTRI10_LOCUS21406</name>
</gene>
<evidence type="ECO:0000256" key="20">
    <source>
        <dbReference type="ARBA" id="ARBA00048679"/>
    </source>
</evidence>
<evidence type="ECO:0000256" key="2">
    <source>
        <dbReference type="ARBA" id="ARBA00004479"/>
    </source>
</evidence>
<evidence type="ECO:0000256" key="10">
    <source>
        <dbReference type="ARBA" id="ARBA00022729"/>
    </source>
</evidence>
<dbReference type="InterPro" id="IPR011009">
    <property type="entry name" value="Kinase-like_dom_sf"/>
</dbReference>
<comment type="subcellular location">
    <subcellularLocation>
        <location evidence="1">Cell membrane</location>
    </subcellularLocation>
    <subcellularLocation>
        <location evidence="2">Membrane</location>
        <topology evidence="2">Single-pass type I membrane protein</topology>
    </subcellularLocation>
</comment>
<evidence type="ECO:0000256" key="12">
    <source>
        <dbReference type="ARBA" id="ARBA00022741"/>
    </source>
</evidence>